<feature type="transmembrane region" description="Helical" evidence="10">
    <location>
        <begin position="273"/>
        <end position="291"/>
    </location>
</feature>
<dbReference type="Proteomes" id="UP000325797">
    <property type="component" value="Chromosome"/>
</dbReference>
<feature type="transmembrane region" description="Helical" evidence="10">
    <location>
        <begin position="229"/>
        <end position="253"/>
    </location>
</feature>
<comment type="pathway">
    <text evidence="10">Cell wall biogenesis; peptidoglycan biosynthesis.</text>
</comment>
<dbReference type="AlphaFoldDB" id="A0A5J6N553"/>
<dbReference type="HAMAP" id="MF_02078">
    <property type="entry name" value="MurJ_MviN"/>
    <property type="match status" value="1"/>
</dbReference>
<dbReference type="PANTHER" id="PTHR47019">
    <property type="entry name" value="LIPID II FLIPPASE MURJ"/>
    <property type="match status" value="1"/>
</dbReference>
<dbReference type="PANTHER" id="PTHR47019:SF1">
    <property type="entry name" value="LIPID II FLIPPASE MURJ"/>
    <property type="match status" value="1"/>
</dbReference>
<organism evidence="13 14">
    <name type="scientific">Hypericibacter adhaerens</name>
    <dbReference type="NCBI Taxonomy" id="2602016"/>
    <lineage>
        <taxon>Bacteria</taxon>
        <taxon>Pseudomonadati</taxon>
        <taxon>Pseudomonadota</taxon>
        <taxon>Alphaproteobacteria</taxon>
        <taxon>Rhodospirillales</taxon>
        <taxon>Dongiaceae</taxon>
        <taxon>Hypericibacter</taxon>
    </lineage>
</organism>
<evidence type="ECO:0000256" key="10">
    <source>
        <dbReference type="HAMAP-Rule" id="MF_02078"/>
    </source>
</evidence>
<keyword evidence="3 10" id="KW-0812">Transmembrane</keyword>
<dbReference type="PIRSF" id="PIRSF002869">
    <property type="entry name" value="MviN"/>
    <property type="match status" value="1"/>
</dbReference>
<feature type="transmembrane region" description="Helical" evidence="10">
    <location>
        <begin position="312"/>
        <end position="336"/>
    </location>
</feature>
<dbReference type="EMBL" id="CP042582">
    <property type="protein sequence ID" value="QEX24991.1"/>
    <property type="molecule type" value="Genomic_DNA"/>
</dbReference>
<feature type="transmembrane region" description="Helical" evidence="10">
    <location>
        <begin position="406"/>
        <end position="426"/>
    </location>
</feature>
<keyword evidence="4 10" id="KW-0133">Cell shape</keyword>
<evidence type="ECO:0000256" key="11">
    <source>
        <dbReference type="PIRNR" id="PIRNR002869"/>
    </source>
</evidence>
<feature type="transmembrane region" description="Helical" evidence="10">
    <location>
        <begin position="26"/>
        <end position="45"/>
    </location>
</feature>
<dbReference type="GO" id="GO:0071555">
    <property type="term" value="P:cell wall organization"/>
    <property type="evidence" value="ECO:0007669"/>
    <property type="project" value="UniProtKB-UniRule"/>
</dbReference>
<evidence type="ECO:0000256" key="3">
    <source>
        <dbReference type="ARBA" id="ARBA00022692"/>
    </source>
</evidence>
<proteinExistence type="inferred from homology"/>
<evidence type="ECO:0000256" key="2">
    <source>
        <dbReference type="ARBA" id="ARBA00022475"/>
    </source>
</evidence>
<dbReference type="PRINTS" id="PR01806">
    <property type="entry name" value="VIRFACTRMVIN"/>
</dbReference>
<dbReference type="GO" id="GO:0008360">
    <property type="term" value="P:regulation of cell shape"/>
    <property type="evidence" value="ECO:0007669"/>
    <property type="project" value="UniProtKB-UniRule"/>
</dbReference>
<dbReference type="CDD" id="cd13123">
    <property type="entry name" value="MATE_MurJ_like"/>
    <property type="match status" value="1"/>
</dbReference>
<comment type="function">
    <text evidence="8 10 11">Involved in peptidoglycan biosynthesis. Transports lipid-linked peptidoglycan precursors from the inner to the outer leaflet of the cytoplasmic membrane.</text>
</comment>
<dbReference type="NCBIfam" id="TIGR01695">
    <property type="entry name" value="murJ_mviN"/>
    <property type="match status" value="1"/>
</dbReference>
<dbReference type="UniPathway" id="UPA00219"/>
<dbReference type="GO" id="GO:0009252">
    <property type="term" value="P:peptidoglycan biosynthetic process"/>
    <property type="evidence" value="ECO:0007669"/>
    <property type="project" value="UniProtKB-UniRule"/>
</dbReference>
<dbReference type="KEGG" id="hadh:FRZ61_49350"/>
<sequence>MALIGSIVKVGSLTGVSRAGGFLRDILIAHALGTGPVADAFFVAMRFPNLFRQMFAEGAFNSAFVPMFAGKLEQQGAAAAKAFAERVLAVLLFWLLLFSIAAQLAMPWLMLVIAPGFTDDPEKFGYAVQFTQVTFPYLLFMSLTALQGGILNSLHRFGAPAAAPILLNVVMAGALICVVPFTGRPGLVLSWSVAASGLCQFLWLVFSCNRAGMALWLPMPRLDPEIKRLLKLMLPGLLSGGVTQINIVVGTIIATSFPAAVSYLYYADRVFQLPLGVIGAAVGVVLLPTLTRSLRAGRHDVAMHNLNRCIEFSMSLIIPATLALLAIPVAIMTTLFERGAFGPEASRASAWALAAFAAGLPAFALVKAFAPCFFAREDTTTPFRVAVIAVVTNIALSIALSQTIGFIGIPIATTLATTLNATLLGVRLWRLEHIVLDQRLKRRLPRIFAASLGMTGILLATTWAIDPFIAAGGWLRLIMLVVLVVVGLVAYAVLGLLFGAFERADFSKALTRRKGNGAAAQPAPAAISDATPGGES</sequence>
<comment type="similarity">
    <text evidence="9 10 11">Belongs to the MurJ/MviN family.</text>
</comment>
<keyword evidence="14" id="KW-1185">Reference proteome</keyword>
<dbReference type="RefSeq" id="WP_151120289.1">
    <property type="nucleotide sequence ID" value="NZ_CP042582.1"/>
</dbReference>
<evidence type="ECO:0000313" key="13">
    <source>
        <dbReference type="EMBL" id="QEX24991.1"/>
    </source>
</evidence>
<keyword evidence="2 10" id="KW-1003">Cell membrane</keyword>
<keyword evidence="10 11" id="KW-0813">Transport</keyword>
<keyword evidence="10" id="KW-0997">Cell inner membrane</keyword>
<feature type="transmembrane region" description="Helical" evidence="10">
    <location>
        <begin position="161"/>
        <end position="182"/>
    </location>
</feature>
<gene>
    <name evidence="10" type="primary">murJ</name>
    <name evidence="13" type="ORF">FRZ61_49350</name>
</gene>
<evidence type="ECO:0000256" key="12">
    <source>
        <dbReference type="SAM" id="MobiDB-lite"/>
    </source>
</evidence>
<evidence type="ECO:0000313" key="14">
    <source>
        <dbReference type="Proteomes" id="UP000325797"/>
    </source>
</evidence>
<evidence type="ECO:0000256" key="9">
    <source>
        <dbReference type="ARBA" id="ARBA00061532"/>
    </source>
</evidence>
<feature type="transmembrane region" description="Helical" evidence="10">
    <location>
        <begin position="188"/>
        <end position="208"/>
    </location>
</feature>
<protein>
    <recommendedName>
        <fullName evidence="10">Probable lipid II flippase MurJ</fullName>
    </recommendedName>
</protein>
<dbReference type="GO" id="GO:0015648">
    <property type="term" value="F:lipid-linked peptidoglycan transporter activity"/>
    <property type="evidence" value="ECO:0007669"/>
    <property type="project" value="UniProtKB-UniRule"/>
</dbReference>
<evidence type="ECO:0000256" key="7">
    <source>
        <dbReference type="ARBA" id="ARBA00023136"/>
    </source>
</evidence>
<dbReference type="OrthoDB" id="9816572at2"/>
<feature type="transmembrane region" description="Helical" evidence="10">
    <location>
        <begin position="348"/>
        <end position="370"/>
    </location>
</feature>
<dbReference type="InterPro" id="IPR004268">
    <property type="entry name" value="MurJ"/>
</dbReference>
<keyword evidence="7 10" id="KW-0472">Membrane</keyword>
<accession>A0A5J6N553</accession>
<keyword evidence="10 11" id="KW-0961">Cell wall biogenesis/degradation</keyword>
<evidence type="ECO:0000256" key="1">
    <source>
        <dbReference type="ARBA" id="ARBA00004651"/>
    </source>
</evidence>
<dbReference type="InterPro" id="IPR051050">
    <property type="entry name" value="Lipid_II_flippase_MurJ/MviN"/>
</dbReference>
<feature type="transmembrane region" description="Helical" evidence="10">
    <location>
        <begin position="447"/>
        <end position="465"/>
    </location>
</feature>
<feature type="transmembrane region" description="Helical" evidence="10">
    <location>
        <begin position="134"/>
        <end position="154"/>
    </location>
</feature>
<feature type="region of interest" description="Disordered" evidence="12">
    <location>
        <begin position="516"/>
        <end position="536"/>
    </location>
</feature>
<dbReference type="GO" id="GO:0005886">
    <property type="term" value="C:plasma membrane"/>
    <property type="evidence" value="ECO:0007669"/>
    <property type="project" value="UniProtKB-SubCell"/>
</dbReference>
<keyword evidence="5 10" id="KW-0573">Peptidoglycan synthesis</keyword>
<feature type="transmembrane region" description="Helical" evidence="10">
    <location>
        <begin position="382"/>
        <end position="400"/>
    </location>
</feature>
<evidence type="ECO:0000256" key="4">
    <source>
        <dbReference type="ARBA" id="ARBA00022960"/>
    </source>
</evidence>
<feature type="transmembrane region" description="Helical" evidence="10">
    <location>
        <begin position="91"/>
        <end position="114"/>
    </location>
</feature>
<feature type="transmembrane region" description="Helical" evidence="10">
    <location>
        <begin position="477"/>
        <end position="501"/>
    </location>
</feature>
<evidence type="ECO:0000256" key="5">
    <source>
        <dbReference type="ARBA" id="ARBA00022984"/>
    </source>
</evidence>
<dbReference type="GO" id="GO:0034204">
    <property type="term" value="P:lipid translocation"/>
    <property type="evidence" value="ECO:0007669"/>
    <property type="project" value="TreeGrafter"/>
</dbReference>
<keyword evidence="6 10" id="KW-1133">Transmembrane helix</keyword>
<evidence type="ECO:0000256" key="8">
    <source>
        <dbReference type="ARBA" id="ARBA00060041"/>
    </source>
</evidence>
<comment type="subcellular location">
    <subcellularLocation>
        <location evidence="10">Cell inner membrane</location>
        <topology evidence="10">Multi-pass membrane protein</topology>
    </subcellularLocation>
    <subcellularLocation>
        <location evidence="1">Cell membrane</location>
        <topology evidence="1">Multi-pass membrane protein</topology>
    </subcellularLocation>
</comment>
<reference evidence="13 14" key="1">
    <citation type="submission" date="2019-08" db="EMBL/GenBank/DDBJ databases">
        <title>Hyperibacter terrae gen. nov., sp. nov. and Hyperibacter viscosus sp. nov., two new members in the family Rhodospirillaceae isolated from the rhizosphere of Hypericum perforatum.</title>
        <authorList>
            <person name="Noviana Z."/>
        </authorList>
    </citation>
    <scope>NUCLEOTIDE SEQUENCE [LARGE SCALE GENOMIC DNA]</scope>
    <source>
        <strain evidence="13 14">R5959</strain>
    </source>
</reference>
<dbReference type="Pfam" id="PF03023">
    <property type="entry name" value="MurJ"/>
    <property type="match status" value="1"/>
</dbReference>
<name>A0A5J6N553_9PROT</name>
<evidence type="ECO:0000256" key="6">
    <source>
        <dbReference type="ARBA" id="ARBA00022989"/>
    </source>
</evidence>